<dbReference type="Pfam" id="PF02214">
    <property type="entry name" value="BTB_2"/>
    <property type="match status" value="1"/>
</dbReference>
<keyword evidence="6" id="KW-0472">Membrane</keyword>
<dbReference type="GO" id="GO:0005251">
    <property type="term" value="F:delayed rectifier potassium channel activity"/>
    <property type="evidence" value="ECO:0007669"/>
    <property type="project" value="TreeGrafter"/>
</dbReference>
<evidence type="ECO:0000256" key="3">
    <source>
        <dbReference type="ARBA" id="ARBA00022692"/>
    </source>
</evidence>
<dbReference type="GO" id="GO:0008076">
    <property type="term" value="C:voltage-gated potassium channel complex"/>
    <property type="evidence" value="ECO:0007669"/>
    <property type="project" value="InterPro"/>
</dbReference>
<evidence type="ECO:0000313" key="10">
    <source>
        <dbReference type="Proteomes" id="UP001195483"/>
    </source>
</evidence>
<reference evidence="9" key="2">
    <citation type="journal article" date="2021" name="Genome Biol. Evol.">
        <title>Developing a high-quality reference genome for a parasitic bivalve with doubly uniparental inheritance (Bivalvia: Unionida).</title>
        <authorList>
            <person name="Smith C.H."/>
        </authorList>
    </citation>
    <scope>NUCLEOTIDE SEQUENCE</scope>
    <source>
        <strain evidence="9">CHS0354</strain>
        <tissue evidence="9">Mantle</tissue>
    </source>
</reference>
<dbReference type="Gene3D" id="3.30.710.10">
    <property type="entry name" value="Potassium Channel Kv1.1, Chain A"/>
    <property type="match status" value="1"/>
</dbReference>
<comment type="subcellular location">
    <subcellularLocation>
        <location evidence="1">Membrane</location>
        <topology evidence="1">Multi-pass membrane protein</topology>
    </subcellularLocation>
</comment>
<dbReference type="InterPro" id="IPR003974">
    <property type="entry name" value="K_chnl_volt-dep_Kv3"/>
</dbReference>
<dbReference type="GO" id="GO:0051260">
    <property type="term" value="P:protein homooligomerization"/>
    <property type="evidence" value="ECO:0007669"/>
    <property type="project" value="InterPro"/>
</dbReference>
<evidence type="ECO:0000256" key="1">
    <source>
        <dbReference type="ARBA" id="ARBA00004141"/>
    </source>
</evidence>
<dbReference type="PRINTS" id="PR00169">
    <property type="entry name" value="KCHANNEL"/>
</dbReference>
<evidence type="ECO:0000256" key="4">
    <source>
        <dbReference type="ARBA" id="ARBA00022989"/>
    </source>
</evidence>
<evidence type="ECO:0000256" key="6">
    <source>
        <dbReference type="ARBA" id="ARBA00023136"/>
    </source>
</evidence>
<dbReference type="PANTHER" id="PTHR11537:SF252">
    <property type="entry name" value="POTASSIUM VOLTAGE-GATED CHANNEL PROTEIN SHAW"/>
    <property type="match status" value="1"/>
</dbReference>
<proteinExistence type="predicted"/>
<keyword evidence="10" id="KW-1185">Reference proteome</keyword>
<dbReference type="InterPro" id="IPR011333">
    <property type="entry name" value="SKP1/BTB/POZ_sf"/>
</dbReference>
<organism evidence="9 10">
    <name type="scientific">Potamilus streckersoni</name>
    <dbReference type="NCBI Taxonomy" id="2493646"/>
    <lineage>
        <taxon>Eukaryota</taxon>
        <taxon>Metazoa</taxon>
        <taxon>Spiralia</taxon>
        <taxon>Lophotrochozoa</taxon>
        <taxon>Mollusca</taxon>
        <taxon>Bivalvia</taxon>
        <taxon>Autobranchia</taxon>
        <taxon>Heteroconchia</taxon>
        <taxon>Palaeoheterodonta</taxon>
        <taxon>Unionida</taxon>
        <taxon>Unionoidea</taxon>
        <taxon>Unionidae</taxon>
        <taxon>Ambleminae</taxon>
        <taxon>Lampsilini</taxon>
        <taxon>Potamilus</taxon>
    </lineage>
</organism>
<dbReference type="EMBL" id="JAEAOA010000896">
    <property type="protein sequence ID" value="KAK3577891.1"/>
    <property type="molecule type" value="Genomic_DNA"/>
</dbReference>
<evidence type="ECO:0000256" key="2">
    <source>
        <dbReference type="ARBA" id="ARBA00022448"/>
    </source>
</evidence>
<keyword evidence="4" id="KW-1133">Transmembrane helix</keyword>
<reference evidence="9" key="3">
    <citation type="submission" date="2023-05" db="EMBL/GenBank/DDBJ databases">
        <authorList>
            <person name="Smith C.H."/>
        </authorList>
    </citation>
    <scope>NUCLEOTIDE SEQUENCE</scope>
    <source>
        <strain evidence="9">CHS0354</strain>
        <tissue evidence="9">Mantle</tissue>
    </source>
</reference>
<protein>
    <recommendedName>
        <fullName evidence="8">Potassium channel tetramerisation-type BTB domain-containing protein</fullName>
    </recommendedName>
</protein>
<sequence>MEKMKRSRIQKINVNKNLIKSRRDNCQNGHKVVSITSDDDKENGNDTHDIVTLNVGGIRHETKISTLEKWPNTSFHAVAETAKTTGKRYFYFDRNPHIFVNILNYYRIGQLHMPSDVCGPVAKAEIDYWELDEKEIQQCCWVKYISYEDTEEMLKSFERDEEELHKDVYTDDKASFWTRTRPKLWKAIENPYSSKKALVTSLISLIPFPVF</sequence>
<keyword evidence="2" id="KW-0813">Transport</keyword>
<comment type="caution">
    <text evidence="9">The sequence shown here is derived from an EMBL/GenBank/DDBJ whole genome shotgun (WGS) entry which is preliminary data.</text>
</comment>
<dbReference type="PANTHER" id="PTHR11537">
    <property type="entry name" value="VOLTAGE-GATED POTASSIUM CHANNEL"/>
    <property type="match status" value="1"/>
</dbReference>
<dbReference type="InterPro" id="IPR003131">
    <property type="entry name" value="T1-type_BTB"/>
</dbReference>
<evidence type="ECO:0000259" key="8">
    <source>
        <dbReference type="Pfam" id="PF02214"/>
    </source>
</evidence>
<keyword evidence="3" id="KW-0812">Transmembrane</keyword>
<accession>A0AAE0VHK4</accession>
<reference evidence="9" key="1">
    <citation type="journal article" date="2021" name="Genome Biol. Evol.">
        <title>A High-Quality Reference Genome for a Parasitic Bivalve with Doubly Uniparental Inheritance (Bivalvia: Unionida).</title>
        <authorList>
            <person name="Smith C.H."/>
        </authorList>
    </citation>
    <scope>NUCLEOTIDE SEQUENCE</scope>
    <source>
        <strain evidence="9">CHS0354</strain>
    </source>
</reference>
<dbReference type="AlphaFoldDB" id="A0AAE0VHK4"/>
<dbReference type="Proteomes" id="UP001195483">
    <property type="component" value="Unassembled WGS sequence"/>
</dbReference>
<keyword evidence="7" id="KW-0407">Ion channel</keyword>
<dbReference type="PRINTS" id="PR01498">
    <property type="entry name" value="SHAWCHANNEL"/>
</dbReference>
<evidence type="ECO:0000256" key="5">
    <source>
        <dbReference type="ARBA" id="ARBA00023065"/>
    </source>
</evidence>
<feature type="domain" description="Potassium channel tetramerisation-type BTB" evidence="8">
    <location>
        <begin position="51"/>
        <end position="139"/>
    </location>
</feature>
<evidence type="ECO:0000256" key="7">
    <source>
        <dbReference type="ARBA" id="ARBA00023303"/>
    </source>
</evidence>
<dbReference type="SUPFAM" id="SSF54695">
    <property type="entry name" value="POZ domain"/>
    <property type="match status" value="1"/>
</dbReference>
<evidence type="ECO:0000313" key="9">
    <source>
        <dbReference type="EMBL" id="KAK3577891.1"/>
    </source>
</evidence>
<keyword evidence="5" id="KW-0406">Ion transport</keyword>
<name>A0AAE0VHK4_9BIVA</name>
<dbReference type="InterPro" id="IPR028325">
    <property type="entry name" value="VG_K_chnl"/>
</dbReference>
<gene>
    <name evidence="9" type="ORF">CHS0354_014564</name>
</gene>
<dbReference type="GO" id="GO:0001508">
    <property type="term" value="P:action potential"/>
    <property type="evidence" value="ECO:0007669"/>
    <property type="project" value="TreeGrafter"/>
</dbReference>